<reference evidence="3 5" key="3">
    <citation type="submission" date="2019-07" db="EMBL/GenBank/DDBJ databases">
        <authorList>
            <person name="Jastrzebski P J."/>
            <person name="Paukszto L."/>
            <person name="Jastrzebski P J."/>
        </authorList>
    </citation>
    <scope>NUCLEOTIDE SEQUENCE [LARGE SCALE GENOMIC DNA]</scope>
    <source>
        <strain evidence="3 5">WMS-il1</strain>
    </source>
</reference>
<keyword evidence="5" id="KW-1185">Reference proteome</keyword>
<dbReference type="AlphaFoldDB" id="A0A0R3SAU2"/>
<feature type="region of interest" description="Disordered" evidence="1">
    <location>
        <begin position="185"/>
        <end position="208"/>
    </location>
</feature>
<feature type="compositionally biased region" description="Basic and acidic residues" evidence="1">
    <location>
        <begin position="195"/>
        <end position="208"/>
    </location>
</feature>
<dbReference type="Proteomes" id="UP000321570">
    <property type="component" value="Unassembled WGS sequence"/>
</dbReference>
<protein>
    <submittedName>
        <fullName evidence="6">PWWP domain-containing protein</fullName>
    </submittedName>
</protein>
<gene>
    <name evidence="2" type="ORF">HDID_LOCUS1509</name>
    <name evidence="3" type="ORF">WMSIL1_LOCUS10007</name>
</gene>
<dbReference type="Proteomes" id="UP000274504">
    <property type="component" value="Unassembled WGS sequence"/>
</dbReference>
<dbReference type="EMBL" id="UYSG01000282">
    <property type="protein sequence ID" value="VDL18970.1"/>
    <property type="molecule type" value="Genomic_DNA"/>
</dbReference>
<organism evidence="6">
    <name type="scientific">Hymenolepis diminuta</name>
    <name type="common">Rat tapeworm</name>
    <dbReference type="NCBI Taxonomy" id="6216"/>
    <lineage>
        <taxon>Eukaryota</taxon>
        <taxon>Metazoa</taxon>
        <taxon>Spiralia</taxon>
        <taxon>Lophotrochozoa</taxon>
        <taxon>Platyhelminthes</taxon>
        <taxon>Cestoda</taxon>
        <taxon>Eucestoda</taxon>
        <taxon>Cyclophyllidea</taxon>
        <taxon>Hymenolepididae</taxon>
        <taxon>Hymenolepis</taxon>
    </lineage>
</organism>
<name>A0A0R3SAU2_HYMDI</name>
<evidence type="ECO:0000313" key="6">
    <source>
        <dbReference type="WBParaSite" id="HDID_0000150801-mRNA-1"/>
    </source>
</evidence>
<reference evidence="6" key="1">
    <citation type="submission" date="2017-02" db="UniProtKB">
        <authorList>
            <consortium name="WormBaseParasite"/>
        </authorList>
    </citation>
    <scope>IDENTIFICATION</scope>
</reference>
<evidence type="ECO:0000313" key="2">
    <source>
        <dbReference type="EMBL" id="VDL18970.1"/>
    </source>
</evidence>
<evidence type="ECO:0000313" key="4">
    <source>
        <dbReference type="Proteomes" id="UP000274504"/>
    </source>
</evidence>
<feature type="region of interest" description="Disordered" evidence="1">
    <location>
        <begin position="105"/>
        <end position="125"/>
    </location>
</feature>
<evidence type="ECO:0000313" key="5">
    <source>
        <dbReference type="Proteomes" id="UP000321570"/>
    </source>
</evidence>
<dbReference type="EMBL" id="CABIJS010000432">
    <property type="protein sequence ID" value="VUZ51190.1"/>
    <property type="molecule type" value="Genomic_DNA"/>
</dbReference>
<sequence>MPTPHRRLPTESDCIVSSSEGSTSGGTAKPSRLALTGRRLANFHRGTYLGDGRYLFYFLDGTYIADWRNLPNSLNTPNMRRFVSRREKKSLTSIVEALKRMDEKVQNNQNELEEKSTEQNNSKKEISRAYQYKRGIMAEVVMDVERLLKVKLDKEMSKSPTFEISTSDCKEITSTDNINADGSATVQMEQAKNGSKQEGRQIAPEERKIPPIHPFFIEAILSRPYSRPKE</sequence>
<reference evidence="2 4" key="2">
    <citation type="submission" date="2018-11" db="EMBL/GenBank/DDBJ databases">
        <authorList>
            <consortium name="Pathogen Informatics"/>
        </authorList>
    </citation>
    <scope>NUCLEOTIDE SEQUENCE [LARGE SCALE GENOMIC DNA]</scope>
</reference>
<feature type="compositionally biased region" description="Low complexity" evidence="1">
    <location>
        <begin position="17"/>
        <end position="27"/>
    </location>
</feature>
<evidence type="ECO:0000313" key="3">
    <source>
        <dbReference type="EMBL" id="VUZ51190.1"/>
    </source>
</evidence>
<proteinExistence type="predicted"/>
<feature type="compositionally biased region" description="Basic and acidic residues" evidence="1">
    <location>
        <begin position="112"/>
        <end position="125"/>
    </location>
</feature>
<feature type="compositionally biased region" description="Polar residues" evidence="1">
    <location>
        <begin position="185"/>
        <end position="194"/>
    </location>
</feature>
<evidence type="ECO:0000256" key="1">
    <source>
        <dbReference type="SAM" id="MobiDB-lite"/>
    </source>
</evidence>
<feature type="region of interest" description="Disordered" evidence="1">
    <location>
        <begin position="1"/>
        <end position="31"/>
    </location>
</feature>
<dbReference type="WBParaSite" id="HDID_0000150801-mRNA-1">
    <property type="protein sequence ID" value="HDID_0000150801-mRNA-1"/>
    <property type="gene ID" value="HDID_0000150801"/>
</dbReference>
<accession>A0A0R3SAU2</accession>